<name>A0AC34QRC0_9BILA</name>
<dbReference type="Proteomes" id="UP000887576">
    <property type="component" value="Unplaced"/>
</dbReference>
<evidence type="ECO:0000313" key="2">
    <source>
        <dbReference type="WBParaSite" id="JU765_v2.g1871.t1"/>
    </source>
</evidence>
<accession>A0AC34QRC0</accession>
<sequence length="540" mass="61426">MVDIKMFPKIEFAHEKNAPESKPIEILHGFRGTLMKHQQHGIDWMLAREAANPRGGIVADEMGMGQITSFIALIMAQKNACENFKEIREAKAILMLDTFKDKPGDFILAFSTLVVAPRSVVAKWQREIQRCVEPNKLKTYFFYKKKKEGNPRVLAGNDVVFTTYRCFETEMEKGNSPLMKIGWERVILDDAHHIKNGQSHLFKDCRGIPAMVRWASTGLPIQNKLKDLLSLLMFLQVDLEGKKGMWKRFVDSKGEKTTAEIDNIMQTLILRRKKEQIYPQTLPNEKKEAEIVPVELETFEKLCYQHVLKNSKNPSTKLLRLQEICGHLSLAKNAINLNVLKNDDNALDELEKKLGKISINDDNVMEANGEAVKAEDAFPKTFVSSKLKILEEKLGAACRANEKCVVVSEWVRMLEVVKIHLDRRGIAYTAITGDVHFKQRVKRYESFNRKGGPQVLLLSLTTDGNGFKLDAAKHVFFLDLHWNPAFEQQILARIDRQDVAIHKLVAKGTVDENILAMQAKKTSMAEKVLKKTLMGSILTK</sequence>
<proteinExistence type="predicted"/>
<protein>
    <submittedName>
        <fullName evidence="2">Uncharacterized protein</fullName>
    </submittedName>
</protein>
<organism evidence="1 2">
    <name type="scientific">Panagrolaimus sp. JU765</name>
    <dbReference type="NCBI Taxonomy" id="591449"/>
    <lineage>
        <taxon>Eukaryota</taxon>
        <taxon>Metazoa</taxon>
        <taxon>Ecdysozoa</taxon>
        <taxon>Nematoda</taxon>
        <taxon>Chromadorea</taxon>
        <taxon>Rhabditida</taxon>
        <taxon>Tylenchina</taxon>
        <taxon>Panagrolaimomorpha</taxon>
        <taxon>Panagrolaimoidea</taxon>
        <taxon>Panagrolaimidae</taxon>
        <taxon>Panagrolaimus</taxon>
    </lineage>
</organism>
<dbReference type="WBParaSite" id="JU765_v2.g1871.t1">
    <property type="protein sequence ID" value="JU765_v2.g1871.t1"/>
    <property type="gene ID" value="JU765_v2.g1871"/>
</dbReference>
<evidence type="ECO:0000313" key="1">
    <source>
        <dbReference type="Proteomes" id="UP000887576"/>
    </source>
</evidence>
<reference evidence="2" key="1">
    <citation type="submission" date="2022-11" db="UniProtKB">
        <authorList>
            <consortium name="WormBaseParasite"/>
        </authorList>
    </citation>
    <scope>IDENTIFICATION</scope>
</reference>